<dbReference type="EMBL" id="VHII01000001">
    <property type="protein sequence ID" value="KAF1394481.1"/>
    <property type="molecule type" value="Genomic_DNA"/>
</dbReference>
<keyword evidence="3" id="KW-1185">Reference proteome</keyword>
<evidence type="ECO:0000313" key="2">
    <source>
        <dbReference type="EMBL" id="KAF1394481.1"/>
    </source>
</evidence>
<protein>
    <submittedName>
        <fullName evidence="2">Uncharacterized protein</fullName>
    </submittedName>
</protein>
<accession>A0A6A5EZB5</accession>
<comment type="caution">
    <text evidence="2">The sequence shown here is derived from an EMBL/GenBank/DDBJ whole genome shotgun (WGS) entry which is preliminary data.</text>
</comment>
<dbReference type="AlphaFoldDB" id="A0A6A5EZB5"/>
<proteinExistence type="predicted"/>
<dbReference type="Proteomes" id="UP000465112">
    <property type="component" value="Chromosome 1"/>
</dbReference>
<organism evidence="2 3">
    <name type="scientific">Perca fluviatilis</name>
    <name type="common">European perch</name>
    <dbReference type="NCBI Taxonomy" id="8168"/>
    <lineage>
        <taxon>Eukaryota</taxon>
        <taxon>Metazoa</taxon>
        <taxon>Chordata</taxon>
        <taxon>Craniata</taxon>
        <taxon>Vertebrata</taxon>
        <taxon>Euteleostomi</taxon>
        <taxon>Actinopterygii</taxon>
        <taxon>Neopterygii</taxon>
        <taxon>Teleostei</taxon>
        <taxon>Neoteleostei</taxon>
        <taxon>Acanthomorphata</taxon>
        <taxon>Eupercaria</taxon>
        <taxon>Perciformes</taxon>
        <taxon>Percoidei</taxon>
        <taxon>Percidae</taxon>
        <taxon>Percinae</taxon>
        <taxon>Perca</taxon>
    </lineage>
</organism>
<evidence type="ECO:0000256" key="1">
    <source>
        <dbReference type="SAM" id="MobiDB-lite"/>
    </source>
</evidence>
<gene>
    <name evidence="2" type="ORF">PFLUV_G00000760</name>
</gene>
<evidence type="ECO:0000313" key="3">
    <source>
        <dbReference type="Proteomes" id="UP000465112"/>
    </source>
</evidence>
<name>A0A6A5EZB5_PERFL</name>
<feature type="region of interest" description="Disordered" evidence="1">
    <location>
        <begin position="1"/>
        <end position="23"/>
    </location>
</feature>
<sequence length="72" mass="7302">MMLAVAANELAQSPPSPPLSAAHPAACRSWTMKAVASGPVGGSAPAGGYTLENLQRLCVRMMFVVSSSGASR</sequence>
<reference evidence="2 3" key="1">
    <citation type="submission" date="2019-06" db="EMBL/GenBank/DDBJ databases">
        <title>A chromosome-scale genome assembly of the European perch, Perca fluviatilis.</title>
        <authorList>
            <person name="Roques C."/>
            <person name="Zahm M."/>
            <person name="Cabau C."/>
            <person name="Klopp C."/>
            <person name="Bouchez O."/>
            <person name="Donnadieu C."/>
            <person name="Kuhl H."/>
            <person name="Gislard M."/>
            <person name="Guendouz S."/>
            <person name="Journot L."/>
            <person name="Haffray P."/>
            <person name="Bestin A."/>
            <person name="Morvezen R."/>
            <person name="Feron R."/>
            <person name="Wen M."/>
            <person name="Jouanno E."/>
            <person name="Herpin A."/>
            <person name="Schartl M."/>
            <person name="Postlethwait J."/>
            <person name="Schaerlinger B."/>
            <person name="Chardard D."/>
            <person name="Lecocq T."/>
            <person name="Poncet C."/>
            <person name="Jaffrelo L."/>
            <person name="Lampietro C."/>
            <person name="Guiguen Y."/>
        </authorList>
    </citation>
    <scope>NUCLEOTIDE SEQUENCE [LARGE SCALE GENOMIC DNA]</scope>
    <source>
        <tissue evidence="2">Blood</tissue>
    </source>
</reference>